<protein>
    <recommendedName>
        <fullName evidence="4">DUF4112 domain-containing protein</fullName>
    </recommendedName>
</protein>
<feature type="transmembrane region" description="Helical" evidence="1">
    <location>
        <begin position="44"/>
        <end position="69"/>
    </location>
</feature>
<keyword evidence="1" id="KW-1133">Transmembrane helix</keyword>
<keyword evidence="1" id="KW-0472">Membrane</keyword>
<proteinExistence type="predicted"/>
<evidence type="ECO:0008006" key="4">
    <source>
        <dbReference type="Google" id="ProtNLM"/>
    </source>
</evidence>
<comment type="caution">
    <text evidence="2">The sequence shown here is derived from an EMBL/GenBank/DDBJ whole genome shotgun (WGS) entry which is preliminary data.</text>
</comment>
<feature type="transmembrane region" description="Helical" evidence="1">
    <location>
        <begin position="130"/>
        <end position="155"/>
    </location>
</feature>
<evidence type="ECO:0000313" key="2">
    <source>
        <dbReference type="EMBL" id="PHN03941.1"/>
    </source>
</evidence>
<sequence>MPKLNTNAPVLNEKQRDVAQLAWVDGFGRLLDTRFRIPGTNVRFGLDFLLGLFPYAGDLISLIFSGLMVATMARNGASGVLVARMLGNVALDALVGTVPILGDLFDLFYKANIRNLQLMREHYGEGRHQGSAWPVVIGIGIFILLVFGLVAWLAWQLLSWTWGLIFS</sequence>
<dbReference type="AlphaFoldDB" id="A0A2D0N612"/>
<dbReference type="Proteomes" id="UP000223913">
    <property type="component" value="Unassembled WGS sequence"/>
</dbReference>
<name>A0A2D0N612_FLAN2</name>
<dbReference type="InterPro" id="IPR025187">
    <property type="entry name" value="DUF4112"/>
</dbReference>
<dbReference type="OrthoDB" id="513552at2"/>
<dbReference type="EMBL" id="PDUD01000028">
    <property type="protein sequence ID" value="PHN03941.1"/>
    <property type="molecule type" value="Genomic_DNA"/>
</dbReference>
<accession>A0A2D0N612</accession>
<dbReference type="Pfam" id="PF13430">
    <property type="entry name" value="DUF4112"/>
    <property type="match status" value="1"/>
</dbReference>
<gene>
    <name evidence="2" type="ORF">CRP01_24020</name>
</gene>
<evidence type="ECO:0000313" key="3">
    <source>
        <dbReference type="Proteomes" id="UP000223913"/>
    </source>
</evidence>
<reference evidence="2 3" key="1">
    <citation type="submission" date="2017-10" db="EMBL/GenBank/DDBJ databases">
        <title>The draft genome sequence of Lewinella nigricans NBRC 102662.</title>
        <authorList>
            <person name="Wang K."/>
        </authorList>
    </citation>
    <scope>NUCLEOTIDE SEQUENCE [LARGE SCALE GENOMIC DNA]</scope>
    <source>
        <strain evidence="2 3">NBRC 102662</strain>
    </source>
</reference>
<feature type="transmembrane region" description="Helical" evidence="1">
    <location>
        <begin position="89"/>
        <end position="109"/>
    </location>
</feature>
<keyword evidence="1" id="KW-0812">Transmembrane</keyword>
<keyword evidence="3" id="KW-1185">Reference proteome</keyword>
<evidence type="ECO:0000256" key="1">
    <source>
        <dbReference type="SAM" id="Phobius"/>
    </source>
</evidence>
<dbReference type="PANTHER" id="PTHR35519">
    <property type="entry name" value="MEMBRANE PROTEINS"/>
    <property type="match status" value="1"/>
</dbReference>
<dbReference type="PANTHER" id="PTHR35519:SF2">
    <property type="entry name" value="PH DOMAIN PROTEIN"/>
    <property type="match status" value="1"/>
</dbReference>
<dbReference type="RefSeq" id="WP_099152654.1">
    <property type="nucleotide sequence ID" value="NZ_PDUD01000028.1"/>
</dbReference>
<organism evidence="2 3">
    <name type="scientific">Flavilitoribacter nigricans (strain ATCC 23147 / DSM 23189 / NBRC 102662 / NCIMB 1420 / SS-2)</name>
    <name type="common">Lewinella nigricans</name>
    <dbReference type="NCBI Taxonomy" id="1122177"/>
    <lineage>
        <taxon>Bacteria</taxon>
        <taxon>Pseudomonadati</taxon>
        <taxon>Bacteroidota</taxon>
        <taxon>Saprospiria</taxon>
        <taxon>Saprospirales</taxon>
        <taxon>Lewinellaceae</taxon>
        <taxon>Flavilitoribacter</taxon>
    </lineage>
</organism>